<evidence type="ECO:0000313" key="5">
    <source>
        <dbReference type="EMBL" id="CBI01962.1"/>
    </source>
</evidence>
<feature type="region of interest" description="Disordered" evidence="2">
    <location>
        <begin position="260"/>
        <end position="279"/>
    </location>
</feature>
<dbReference type="EMBL" id="CABO01000028">
    <property type="protein sequence ID" value="CBI01962.1"/>
    <property type="molecule type" value="Genomic_DNA"/>
</dbReference>
<dbReference type="InterPro" id="IPR008927">
    <property type="entry name" value="6-PGluconate_DH-like_C_sf"/>
</dbReference>
<reference evidence="5" key="1">
    <citation type="submission" date="2009-10" db="EMBL/GenBank/DDBJ databases">
        <title>Diversity of trophic interactions inside an arsenic-rich microbial ecosystem.</title>
        <authorList>
            <person name="Bertin P.N."/>
            <person name="Heinrich-Salmeron A."/>
            <person name="Pelletier E."/>
            <person name="Goulhen-Chollet F."/>
            <person name="Arsene-Ploetze F."/>
            <person name="Gallien S."/>
            <person name="Calteau A."/>
            <person name="Vallenet D."/>
            <person name="Casiot C."/>
            <person name="Chane-Woon-Ming B."/>
            <person name="Giloteaux L."/>
            <person name="Barakat M."/>
            <person name="Bonnefoy V."/>
            <person name="Bruneel O."/>
            <person name="Chandler M."/>
            <person name="Cleiss J."/>
            <person name="Duran R."/>
            <person name="Elbaz-Poulichet F."/>
            <person name="Fonknechten N."/>
            <person name="Lauga B."/>
            <person name="Mornico D."/>
            <person name="Ortet P."/>
            <person name="Schaeffer C."/>
            <person name="Siguier P."/>
            <person name="Alexander Thil Smith A."/>
            <person name="Van Dorsselaer A."/>
            <person name="Weissenbach J."/>
            <person name="Medigue C."/>
            <person name="Le Paslier D."/>
        </authorList>
    </citation>
    <scope>NUCLEOTIDE SEQUENCE</scope>
</reference>
<dbReference type="GO" id="GO:0006631">
    <property type="term" value="P:fatty acid metabolic process"/>
    <property type="evidence" value="ECO:0007669"/>
    <property type="project" value="InterPro"/>
</dbReference>
<feature type="domain" description="3-hydroxyacyl-CoA dehydrogenase C-terminal" evidence="3">
    <location>
        <begin position="426"/>
        <end position="513"/>
    </location>
</feature>
<dbReference type="Pfam" id="PF00725">
    <property type="entry name" value="3HCDH"/>
    <property type="match status" value="2"/>
</dbReference>
<protein>
    <submittedName>
        <fullName evidence="5">Putative 3-hydroxybutyryl-CoA dehydrogenase</fullName>
        <ecNumber evidence="5">1.1.1.157</ecNumber>
    </submittedName>
</protein>
<dbReference type="InterPro" id="IPR013328">
    <property type="entry name" value="6PGD_dom2"/>
</dbReference>
<dbReference type="GO" id="GO:0008691">
    <property type="term" value="F:3-hydroxybutyryl-CoA dehydrogenase activity"/>
    <property type="evidence" value="ECO:0007669"/>
    <property type="project" value="UniProtKB-EC"/>
</dbReference>
<organism evidence="5">
    <name type="scientific">mine drainage metagenome</name>
    <dbReference type="NCBI Taxonomy" id="410659"/>
    <lineage>
        <taxon>unclassified sequences</taxon>
        <taxon>metagenomes</taxon>
        <taxon>ecological metagenomes</taxon>
    </lineage>
</organism>
<feature type="domain" description="3-hydroxyacyl-CoA dehydrogenase NAD binding" evidence="4">
    <location>
        <begin position="7"/>
        <end position="51"/>
    </location>
</feature>
<feature type="compositionally biased region" description="Acidic residues" evidence="2">
    <location>
        <begin position="521"/>
        <end position="532"/>
    </location>
</feature>
<evidence type="ECO:0000259" key="3">
    <source>
        <dbReference type="Pfam" id="PF00725"/>
    </source>
</evidence>
<evidence type="ECO:0000256" key="1">
    <source>
        <dbReference type="ARBA" id="ARBA00023002"/>
    </source>
</evidence>
<gene>
    <name evidence="5" type="ORF">CARN4_2157</name>
</gene>
<dbReference type="InterPro" id="IPR006176">
    <property type="entry name" value="3-OHacyl-CoA_DH_NAD-bd"/>
</dbReference>
<name>E6Q403_9ZZZZ</name>
<dbReference type="PANTHER" id="PTHR48075">
    <property type="entry name" value="3-HYDROXYACYL-COA DEHYDROGENASE FAMILY PROTEIN"/>
    <property type="match status" value="1"/>
</dbReference>
<dbReference type="InterPro" id="IPR006108">
    <property type="entry name" value="3HC_DH_C"/>
</dbReference>
<dbReference type="Gene3D" id="3.40.50.720">
    <property type="entry name" value="NAD(P)-binding Rossmann-like Domain"/>
    <property type="match status" value="2"/>
</dbReference>
<feature type="domain" description="3-hydroxyacyl-CoA dehydrogenase C-terminal" evidence="3">
    <location>
        <begin position="165"/>
        <end position="260"/>
    </location>
</feature>
<keyword evidence="1 5" id="KW-0560">Oxidoreductase</keyword>
<feature type="domain" description="3-hydroxyacyl-CoA dehydrogenase NAD binding" evidence="4">
    <location>
        <begin position="63"/>
        <end position="162"/>
    </location>
</feature>
<evidence type="ECO:0000256" key="2">
    <source>
        <dbReference type="SAM" id="MobiDB-lite"/>
    </source>
</evidence>
<dbReference type="AlphaFoldDB" id="E6Q403"/>
<proteinExistence type="predicted"/>
<dbReference type="PANTHER" id="PTHR48075:SF5">
    <property type="entry name" value="3-HYDROXYBUTYRYL-COA DEHYDROGENASE"/>
    <property type="match status" value="1"/>
</dbReference>
<dbReference type="InterPro" id="IPR036291">
    <property type="entry name" value="NAD(P)-bd_dom_sf"/>
</dbReference>
<dbReference type="Pfam" id="PF02737">
    <property type="entry name" value="3HCDH_N"/>
    <property type="match status" value="2"/>
</dbReference>
<comment type="caution">
    <text evidence="5">The sequence shown here is derived from an EMBL/GenBank/DDBJ whole genome shotgun (WGS) entry which is preliminary data.</text>
</comment>
<sequence>MESTFLVVGAGTMGLGIALLAAEHGERVELVESDMAARARAAQRIAGTTIQLLEAIPVQSLATVALEAVPERLALKRDTLCALEAALAPEAVLATNTSSLELAELGKGLRRPGRFVGFHFFNPPQQMPLVEIVAAEASDDDAIDIVRALAERLGKTSVEATDTPGFIVNRVARPFYLQALRAEHDAVASIEEIDELALGIGFPMGPFALMDFIGLDINLATTRSLYERTGAPRFEPVETQIALVDGGACGRKNGKGFYNYEAGERPPRSVEPPESSEGEPFDERICVLGFGALAEDVSAEAEGAIGAIDRIENDEFLADIDPSVTIAFDAGDGTTDRIEALLEIEGLLDASCAIFFDAYCTDSKALLKRARHPERFIGYGILGLLASQRVVEIVDHDALDDDMLAVAQEFFEHLHKRVVLVALSPGLVLGRIVGSIVNEAVIAVHEGVASAEDVDLAMRLGTNYPLGPIAWGREIGGARIARILRALAAEYGPDFGPHRALWLLDLDETGAPGDGAPLGEDGSEEAGEEAAE</sequence>
<dbReference type="GO" id="GO:0070403">
    <property type="term" value="F:NAD+ binding"/>
    <property type="evidence" value="ECO:0007669"/>
    <property type="project" value="InterPro"/>
</dbReference>
<dbReference type="EC" id="1.1.1.157" evidence="5"/>
<feature type="region of interest" description="Disordered" evidence="2">
    <location>
        <begin position="511"/>
        <end position="532"/>
    </location>
</feature>
<dbReference type="SUPFAM" id="SSF48179">
    <property type="entry name" value="6-phosphogluconate dehydrogenase C-terminal domain-like"/>
    <property type="match status" value="2"/>
</dbReference>
<dbReference type="Gene3D" id="1.10.1040.10">
    <property type="entry name" value="N-(1-d-carboxylethyl)-l-norvaline Dehydrogenase, domain 2"/>
    <property type="match status" value="2"/>
</dbReference>
<evidence type="ECO:0000259" key="4">
    <source>
        <dbReference type="Pfam" id="PF02737"/>
    </source>
</evidence>
<dbReference type="SUPFAM" id="SSF51735">
    <property type="entry name" value="NAD(P)-binding Rossmann-fold domains"/>
    <property type="match status" value="1"/>
</dbReference>
<accession>E6Q403</accession>